<comment type="caution">
    <text evidence="1">The sequence shown here is derived from an EMBL/GenBank/DDBJ whole genome shotgun (WGS) entry which is preliminary data.</text>
</comment>
<name>A0A392QPM1_9FABA</name>
<protein>
    <submittedName>
        <fullName evidence="1">Uncharacterized protein</fullName>
    </submittedName>
</protein>
<dbReference type="EMBL" id="LXQA010151748">
    <property type="protein sequence ID" value="MCI26188.1"/>
    <property type="molecule type" value="Genomic_DNA"/>
</dbReference>
<evidence type="ECO:0000313" key="1">
    <source>
        <dbReference type="EMBL" id="MCI26188.1"/>
    </source>
</evidence>
<evidence type="ECO:0000313" key="2">
    <source>
        <dbReference type="Proteomes" id="UP000265520"/>
    </source>
</evidence>
<sequence length="39" mass="4643">MLPRICMKKPDVLENDDTTAWFTELERHHMGEFSMAAYQ</sequence>
<accession>A0A392QPM1</accession>
<keyword evidence="2" id="KW-1185">Reference proteome</keyword>
<proteinExistence type="predicted"/>
<dbReference type="AlphaFoldDB" id="A0A392QPM1"/>
<reference evidence="1 2" key="1">
    <citation type="journal article" date="2018" name="Front. Plant Sci.">
        <title>Red Clover (Trifolium pratense) and Zigzag Clover (T. medium) - A Picture of Genomic Similarities and Differences.</title>
        <authorList>
            <person name="Dluhosova J."/>
            <person name="Istvanek J."/>
            <person name="Nedelnik J."/>
            <person name="Repkova J."/>
        </authorList>
    </citation>
    <scope>NUCLEOTIDE SEQUENCE [LARGE SCALE GENOMIC DNA]</scope>
    <source>
        <strain evidence="2">cv. 10/8</strain>
        <tissue evidence="1">Leaf</tissue>
    </source>
</reference>
<feature type="non-terminal residue" evidence="1">
    <location>
        <position position="39"/>
    </location>
</feature>
<dbReference type="Proteomes" id="UP000265520">
    <property type="component" value="Unassembled WGS sequence"/>
</dbReference>
<organism evidence="1 2">
    <name type="scientific">Trifolium medium</name>
    <dbReference type="NCBI Taxonomy" id="97028"/>
    <lineage>
        <taxon>Eukaryota</taxon>
        <taxon>Viridiplantae</taxon>
        <taxon>Streptophyta</taxon>
        <taxon>Embryophyta</taxon>
        <taxon>Tracheophyta</taxon>
        <taxon>Spermatophyta</taxon>
        <taxon>Magnoliopsida</taxon>
        <taxon>eudicotyledons</taxon>
        <taxon>Gunneridae</taxon>
        <taxon>Pentapetalae</taxon>
        <taxon>rosids</taxon>
        <taxon>fabids</taxon>
        <taxon>Fabales</taxon>
        <taxon>Fabaceae</taxon>
        <taxon>Papilionoideae</taxon>
        <taxon>50 kb inversion clade</taxon>
        <taxon>NPAAA clade</taxon>
        <taxon>Hologalegina</taxon>
        <taxon>IRL clade</taxon>
        <taxon>Trifolieae</taxon>
        <taxon>Trifolium</taxon>
    </lineage>
</organism>